<dbReference type="AlphaFoldDB" id="A0A0K6GXG6"/>
<dbReference type="Pfam" id="PF03725">
    <property type="entry name" value="RNase_PH_C"/>
    <property type="match status" value="1"/>
</dbReference>
<dbReference type="CDD" id="cd11364">
    <property type="entry name" value="RNase_PH_PNPase_2"/>
    <property type="match status" value="1"/>
</dbReference>
<dbReference type="GO" id="GO:0004654">
    <property type="term" value="F:polyribonucleotide nucleotidyltransferase activity"/>
    <property type="evidence" value="ECO:0007669"/>
    <property type="project" value="UniProtKB-UniRule"/>
</dbReference>
<dbReference type="FunFam" id="2.40.50.140:FF:000023">
    <property type="entry name" value="Polyribonucleotide nucleotidyltransferase"/>
    <property type="match status" value="1"/>
</dbReference>
<feature type="binding site" evidence="9">
    <location>
        <position position="491"/>
    </location>
    <ligand>
        <name>Mg(2+)</name>
        <dbReference type="ChEBI" id="CHEBI:18420"/>
    </ligand>
</feature>
<dbReference type="GO" id="GO:0000287">
    <property type="term" value="F:magnesium ion binding"/>
    <property type="evidence" value="ECO:0007669"/>
    <property type="project" value="UniProtKB-UniRule"/>
</dbReference>
<keyword evidence="8 9" id="KW-0694">RNA-binding</keyword>
<evidence type="ECO:0000256" key="1">
    <source>
        <dbReference type="ARBA" id="ARBA00004496"/>
    </source>
</evidence>
<feature type="domain" description="S1 motif" evidence="11">
    <location>
        <begin position="621"/>
        <end position="689"/>
    </location>
</feature>
<comment type="subcellular location">
    <subcellularLocation>
        <location evidence="1 9">Cytoplasm</location>
    </subcellularLocation>
</comment>
<dbReference type="PANTHER" id="PTHR11252:SF0">
    <property type="entry name" value="POLYRIBONUCLEOTIDE NUCLEOTIDYLTRANSFERASE 1, MITOCHONDRIAL"/>
    <property type="match status" value="1"/>
</dbReference>
<comment type="function">
    <text evidence="9">Involved in mRNA degradation. Catalyzes the phosphorolysis of single-stranded polyribonucleotides processively in the 3'- to 5'-direction.</text>
</comment>
<dbReference type="PIRSF" id="PIRSF005499">
    <property type="entry name" value="PNPase"/>
    <property type="match status" value="1"/>
</dbReference>
<evidence type="ECO:0000256" key="6">
    <source>
        <dbReference type="ARBA" id="ARBA00022723"/>
    </source>
</evidence>
<dbReference type="Gene3D" id="3.30.230.70">
    <property type="entry name" value="GHMP Kinase, N-terminal domain"/>
    <property type="match status" value="2"/>
</dbReference>
<comment type="similarity">
    <text evidence="2 9">Belongs to the polyribonucleotide nucleotidyltransferase family.</text>
</comment>
<dbReference type="SUPFAM" id="SSF50249">
    <property type="entry name" value="Nucleic acid-binding proteins"/>
    <property type="match status" value="1"/>
</dbReference>
<evidence type="ECO:0000313" key="12">
    <source>
        <dbReference type="EMBL" id="CUA83437.1"/>
    </source>
</evidence>
<dbReference type="SUPFAM" id="SSF55666">
    <property type="entry name" value="Ribonuclease PH domain 2-like"/>
    <property type="match status" value="2"/>
</dbReference>
<accession>A0A0K6GXG6</accession>
<dbReference type="SUPFAM" id="SSF54211">
    <property type="entry name" value="Ribosomal protein S5 domain 2-like"/>
    <property type="match status" value="2"/>
</dbReference>
<comment type="subunit">
    <text evidence="9">Component of the RNA degradosome, which is a multiprotein complex involved in RNA processing and mRNA degradation.</text>
</comment>
<dbReference type="InterPro" id="IPR012340">
    <property type="entry name" value="NA-bd_OB-fold"/>
</dbReference>
<evidence type="ECO:0000256" key="5">
    <source>
        <dbReference type="ARBA" id="ARBA00022695"/>
    </source>
</evidence>
<dbReference type="SMART" id="SM00322">
    <property type="entry name" value="KH"/>
    <property type="match status" value="1"/>
</dbReference>
<reference evidence="13" key="1">
    <citation type="submission" date="2015-08" db="EMBL/GenBank/DDBJ databases">
        <authorList>
            <person name="Varghese N."/>
        </authorList>
    </citation>
    <scope>NUCLEOTIDE SEQUENCE [LARGE SCALE GENOMIC DNA]</scope>
    <source>
        <strain evidence="13">DSM 27808</strain>
    </source>
</reference>
<dbReference type="InterPro" id="IPR012162">
    <property type="entry name" value="PNPase"/>
</dbReference>
<dbReference type="GO" id="GO:0003723">
    <property type="term" value="F:RNA binding"/>
    <property type="evidence" value="ECO:0007669"/>
    <property type="project" value="UniProtKB-UniRule"/>
</dbReference>
<keyword evidence="7 9" id="KW-0460">Magnesium</keyword>
<dbReference type="RefSeq" id="WP_055438270.1">
    <property type="nucleotide sequence ID" value="NZ_CYHB01000001.1"/>
</dbReference>
<dbReference type="SMART" id="SM00316">
    <property type="entry name" value="S1"/>
    <property type="match status" value="1"/>
</dbReference>
<keyword evidence="5 9" id="KW-0548">Nucleotidyltransferase</keyword>
<dbReference type="Gene3D" id="3.30.1370.10">
    <property type="entry name" value="K Homology domain, type 1"/>
    <property type="match status" value="1"/>
</dbReference>
<proteinExistence type="inferred from homology"/>
<dbReference type="InterPro" id="IPR036456">
    <property type="entry name" value="PNPase_PH_RNA-bd_sf"/>
</dbReference>
<dbReference type="InterPro" id="IPR015848">
    <property type="entry name" value="PNPase_PH_RNA-bd_bac/org-type"/>
</dbReference>
<dbReference type="InterPro" id="IPR036345">
    <property type="entry name" value="ExoRNase_PH_dom2_sf"/>
</dbReference>
<dbReference type="CDD" id="cd11363">
    <property type="entry name" value="RNase_PH_PNPase_1"/>
    <property type="match status" value="1"/>
</dbReference>
<dbReference type="GO" id="GO:0006402">
    <property type="term" value="P:mRNA catabolic process"/>
    <property type="evidence" value="ECO:0007669"/>
    <property type="project" value="UniProtKB-UniRule"/>
</dbReference>
<evidence type="ECO:0000256" key="10">
    <source>
        <dbReference type="SAM" id="MobiDB-lite"/>
    </source>
</evidence>
<dbReference type="SUPFAM" id="SSF46915">
    <property type="entry name" value="Polynucleotide phosphorylase/guanosine pentaphosphate synthase (PNPase/GPSI), domain 3"/>
    <property type="match status" value="1"/>
</dbReference>
<keyword evidence="6 9" id="KW-0479">Metal-binding</keyword>
<comment type="catalytic activity">
    <reaction evidence="9">
        <text>RNA(n+1) + phosphate = RNA(n) + a ribonucleoside 5'-diphosphate</text>
        <dbReference type="Rhea" id="RHEA:22096"/>
        <dbReference type="Rhea" id="RHEA-COMP:14527"/>
        <dbReference type="Rhea" id="RHEA-COMP:17342"/>
        <dbReference type="ChEBI" id="CHEBI:43474"/>
        <dbReference type="ChEBI" id="CHEBI:57930"/>
        <dbReference type="ChEBI" id="CHEBI:140395"/>
        <dbReference type="EC" id="2.7.7.8"/>
    </reaction>
</comment>
<evidence type="ECO:0000256" key="8">
    <source>
        <dbReference type="ARBA" id="ARBA00022884"/>
    </source>
</evidence>
<dbReference type="InterPro" id="IPR004088">
    <property type="entry name" value="KH_dom_type_1"/>
</dbReference>
<dbReference type="FunFam" id="3.30.1370.10:FF:000001">
    <property type="entry name" value="Polyribonucleotide nucleotidyltransferase"/>
    <property type="match status" value="1"/>
</dbReference>
<dbReference type="PANTHER" id="PTHR11252">
    <property type="entry name" value="POLYRIBONUCLEOTIDE NUCLEOTIDYLTRANSFERASE"/>
    <property type="match status" value="1"/>
</dbReference>
<keyword evidence="13" id="KW-1185">Reference proteome</keyword>
<dbReference type="Pfam" id="PF00575">
    <property type="entry name" value="S1"/>
    <property type="match status" value="1"/>
</dbReference>
<dbReference type="Pfam" id="PF03726">
    <property type="entry name" value="PNPase"/>
    <property type="match status" value="1"/>
</dbReference>
<dbReference type="PROSITE" id="PS50084">
    <property type="entry name" value="KH_TYPE_1"/>
    <property type="match status" value="1"/>
</dbReference>
<dbReference type="FunFam" id="3.30.230.70:FF:000001">
    <property type="entry name" value="Polyribonucleotide nucleotidyltransferase"/>
    <property type="match status" value="1"/>
</dbReference>
<evidence type="ECO:0000256" key="3">
    <source>
        <dbReference type="ARBA" id="ARBA00022490"/>
    </source>
</evidence>
<feature type="compositionally biased region" description="Basic and acidic residues" evidence="10">
    <location>
        <begin position="689"/>
        <end position="707"/>
    </location>
</feature>
<evidence type="ECO:0000256" key="2">
    <source>
        <dbReference type="ARBA" id="ARBA00007404"/>
    </source>
</evidence>
<dbReference type="InterPro" id="IPR036612">
    <property type="entry name" value="KH_dom_type_1_sf"/>
</dbReference>
<dbReference type="Proteomes" id="UP000182598">
    <property type="component" value="Unassembled WGS sequence"/>
</dbReference>
<keyword evidence="4 9" id="KW-0808">Transferase</keyword>
<dbReference type="Pfam" id="PF01138">
    <property type="entry name" value="RNase_PH"/>
    <property type="match status" value="2"/>
</dbReference>
<sequence>MNPITKKFQYGQHTVTLETGAMARQATAAVLASMDDTTVLVTVVAKKEAKEGQDFFPLTVNYQERTYAAGKIPGGFFKREGRPSENETLTSRLIDRPIRPLFPEGFNNEVQVIATVVSVNPQINPDIVALIGTSAALAISGTPFAGPIGAARVGVLNDEYVLNPTLDELAESKLDLVVAGTSSAVLMVESEAQLLSEDAMLGAVVYGHEQMQTVINAINEFAAEAGKEKWDWQAPATNDDLLNKIKALAEQGIGDAYRITEKAKRYEQVAALKAEVTEKLLAEDETLDAKEIGDLFHSLESKVVRSRIIAGEKRIDGREPDMVRALHMATGVLPRTHGSAVFTRGETQALVTATLGTERDAQMIDDLAGRTDSRFMLHYNFPPYCVGETGMVGSPKRREIGHGRLAKRGVQAVMPSQDEFPYTIRVVSEITESNGSSSMASVCGASLALMDAGVPIKSSVAGIAMGLVKEGDKFVVLSDILGDEDHLGDMDFKVAGSVDGVTALQMDIKIDGITREIMEIALAQAKAARLHILKVMDDALGGARTELSNYAPRYTTIKINPDKIRDVIGKGGAVIRELTESTNTNIEINDDGTVRIAATDQESADAAIARIEELTAEVEVGRIYQGKVARIVDFGAFVTILPGKDGLVHISQIAEERVNDVNEYLKVGDVVPVKVLEIDRQGRVRLSMKDAAEKPAEAAPAEAEKAVEGNTDDEANS</sequence>
<dbReference type="FunFam" id="3.30.230.70:FF:000002">
    <property type="entry name" value="Polyribonucleotide nucleotidyltransferase"/>
    <property type="match status" value="1"/>
</dbReference>
<comment type="cofactor">
    <cofactor evidence="9">
        <name>Mg(2+)</name>
        <dbReference type="ChEBI" id="CHEBI:18420"/>
    </cofactor>
</comment>
<dbReference type="GO" id="GO:0000175">
    <property type="term" value="F:3'-5'-RNA exonuclease activity"/>
    <property type="evidence" value="ECO:0007669"/>
    <property type="project" value="TreeGrafter"/>
</dbReference>
<gene>
    <name evidence="9" type="primary">pnp</name>
    <name evidence="12" type="ORF">Ga0061064_0602</name>
</gene>
<evidence type="ECO:0000313" key="13">
    <source>
        <dbReference type="Proteomes" id="UP000182598"/>
    </source>
</evidence>
<feature type="region of interest" description="Disordered" evidence="10">
    <location>
        <begin position="689"/>
        <end position="717"/>
    </location>
</feature>
<feature type="binding site" evidence="9">
    <location>
        <position position="485"/>
    </location>
    <ligand>
        <name>Mg(2+)</name>
        <dbReference type="ChEBI" id="CHEBI:18420"/>
    </ligand>
</feature>
<dbReference type="GO" id="GO:0006396">
    <property type="term" value="P:RNA processing"/>
    <property type="evidence" value="ECO:0007669"/>
    <property type="project" value="InterPro"/>
</dbReference>
<dbReference type="EC" id="2.7.7.8" evidence="9"/>
<protein>
    <recommendedName>
        <fullName evidence="9">Polyribonucleotide nucleotidyltransferase</fullName>
        <ecNumber evidence="9">2.7.7.8</ecNumber>
    </recommendedName>
    <alternativeName>
        <fullName evidence="9">Polynucleotide phosphorylase</fullName>
        <shortName evidence="9">PNPase</shortName>
    </alternativeName>
</protein>
<dbReference type="NCBIfam" id="NF008805">
    <property type="entry name" value="PRK11824.1"/>
    <property type="match status" value="1"/>
</dbReference>
<dbReference type="InterPro" id="IPR015847">
    <property type="entry name" value="ExoRNase_PH_dom2"/>
</dbReference>
<dbReference type="GO" id="GO:0005829">
    <property type="term" value="C:cytosol"/>
    <property type="evidence" value="ECO:0007669"/>
    <property type="project" value="TreeGrafter"/>
</dbReference>
<dbReference type="PROSITE" id="PS50126">
    <property type="entry name" value="S1"/>
    <property type="match status" value="1"/>
</dbReference>
<evidence type="ECO:0000259" key="11">
    <source>
        <dbReference type="PROSITE" id="PS50126"/>
    </source>
</evidence>
<dbReference type="InterPro" id="IPR004087">
    <property type="entry name" value="KH_dom"/>
</dbReference>
<dbReference type="Pfam" id="PF00013">
    <property type="entry name" value="KH_1"/>
    <property type="match status" value="1"/>
</dbReference>
<dbReference type="HAMAP" id="MF_01595">
    <property type="entry name" value="PNPase"/>
    <property type="match status" value="1"/>
</dbReference>
<organism evidence="12 13">
    <name type="scientific">Pseudidiomarina woesei</name>
    <dbReference type="NCBI Taxonomy" id="1381080"/>
    <lineage>
        <taxon>Bacteria</taxon>
        <taxon>Pseudomonadati</taxon>
        <taxon>Pseudomonadota</taxon>
        <taxon>Gammaproteobacteria</taxon>
        <taxon>Alteromonadales</taxon>
        <taxon>Idiomarinaceae</taxon>
        <taxon>Pseudidiomarina</taxon>
    </lineage>
</organism>
<dbReference type="InterPro" id="IPR020568">
    <property type="entry name" value="Ribosomal_Su5_D2-typ_SF"/>
</dbReference>
<evidence type="ECO:0000256" key="7">
    <source>
        <dbReference type="ARBA" id="ARBA00022842"/>
    </source>
</evidence>
<dbReference type="NCBIfam" id="TIGR03591">
    <property type="entry name" value="polynuc_phos"/>
    <property type="match status" value="1"/>
</dbReference>
<dbReference type="InterPro" id="IPR001247">
    <property type="entry name" value="ExoRNase_PH_dom1"/>
</dbReference>
<dbReference type="OrthoDB" id="9804305at2"/>
<name>A0A0K6GXG6_9GAMM</name>
<dbReference type="SUPFAM" id="SSF54791">
    <property type="entry name" value="Eukaryotic type KH-domain (KH-domain type I)"/>
    <property type="match status" value="1"/>
</dbReference>
<evidence type="ECO:0000256" key="4">
    <source>
        <dbReference type="ARBA" id="ARBA00022679"/>
    </source>
</evidence>
<dbReference type="InterPro" id="IPR003029">
    <property type="entry name" value="S1_domain"/>
</dbReference>
<dbReference type="CDD" id="cd02393">
    <property type="entry name" value="KH-I_PNPase"/>
    <property type="match status" value="1"/>
</dbReference>
<dbReference type="CDD" id="cd04472">
    <property type="entry name" value="S1_PNPase"/>
    <property type="match status" value="1"/>
</dbReference>
<dbReference type="InterPro" id="IPR027408">
    <property type="entry name" value="PNPase/RNase_PH_dom_sf"/>
</dbReference>
<dbReference type="EMBL" id="CYHB01000001">
    <property type="protein sequence ID" value="CUA83437.1"/>
    <property type="molecule type" value="Genomic_DNA"/>
</dbReference>
<keyword evidence="3 9" id="KW-0963">Cytoplasm</keyword>
<dbReference type="Gene3D" id="2.40.50.140">
    <property type="entry name" value="Nucleic acid-binding proteins"/>
    <property type="match status" value="1"/>
</dbReference>
<evidence type="ECO:0000256" key="9">
    <source>
        <dbReference type="HAMAP-Rule" id="MF_01595"/>
    </source>
</evidence>